<dbReference type="Proteomes" id="UP001158576">
    <property type="component" value="Chromosome 2"/>
</dbReference>
<protein>
    <submittedName>
        <fullName evidence="2">Oidioi.mRNA.OKI2018_I69.chr2.g5707.t1.cds</fullName>
    </submittedName>
</protein>
<evidence type="ECO:0000256" key="1">
    <source>
        <dbReference type="SAM" id="MobiDB-lite"/>
    </source>
</evidence>
<organism evidence="2 3">
    <name type="scientific">Oikopleura dioica</name>
    <name type="common">Tunicate</name>
    <dbReference type="NCBI Taxonomy" id="34765"/>
    <lineage>
        <taxon>Eukaryota</taxon>
        <taxon>Metazoa</taxon>
        <taxon>Chordata</taxon>
        <taxon>Tunicata</taxon>
        <taxon>Appendicularia</taxon>
        <taxon>Copelata</taxon>
        <taxon>Oikopleuridae</taxon>
        <taxon>Oikopleura</taxon>
    </lineage>
</organism>
<reference evidence="2 3" key="1">
    <citation type="submission" date="2021-04" db="EMBL/GenBank/DDBJ databases">
        <authorList>
            <person name="Bliznina A."/>
        </authorList>
    </citation>
    <scope>NUCLEOTIDE SEQUENCE [LARGE SCALE GENOMIC DNA]</scope>
</reference>
<proteinExistence type="predicted"/>
<feature type="compositionally biased region" description="Basic residues" evidence="1">
    <location>
        <begin position="316"/>
        <end position="326"/>
    </location>
</feature>
<feature type="compositionally biased region" description="Basic residues" evidence="1">
    <location>
        <begin position="288"/>
        <end position="299"/>
    </location>
</feature>
<feature type="region of interest" description="Disordered" evidence="1">
    <location>
        <begin position="280"/>
        <end position="348"/>
    </location>
</feature>
<dbReference type="EMBL" id="OU015567">
    <property type="protein sequence ID" value="CAG5111391.1"/>
    <property type="molecule type" value="Genomic_DNA"/>
</dbReference>
<gene>
    <name evidence="2" type="ORF">OKIOD_LOCUS14472</name>
</gene>
<name>A0ABN7T6S6_OIKDI</name>
<sequence>MKTVETYKEIEKRLEQISNDEMNDESLPHQNMLFITKHEKEKPGRMRIVQDTSYWFRYPDGLRKFKVGPIQDENQPEDIKSDEFPIGLQCRDPACAARGVIYVTDADLRGEKRTYNKVGNHYRSSDCDIDQTYPKRSLFECYSRVSINGDHSCKGIKMKDGLTDVVRDHILAREKMPDFPEEDEYGYYVFTPIEDKVNRMIDDEDYEMRKSEHKKLCEIDFDEKEIGRICKIQLKRLEFQESLKKTLSRMQKIHPGVCSDPANVEAYLKMEELPLGASYCNTEETNGKKKKAQKSKKKKTPEDQAWKPGSSTEKSIKKKKDRKRKQTERADEDSAEEGPSKKRKPKKS</sequence>
<evidence type="ECO:0000313" key="2">
    <source>
        <dbReference type="EMBL" id="CAG5111391.1"/>
    </source>
</evidence>
<accession>A0ABN7T6S6</accession>
<keyword evidence="3" id="KW-1185">Reference proteome</keyword>
<evidence type="ECO:0000313" key="3">
    <source>
        <dbReference type="Proteomes" id="UP001158576"/>
    </source>
</evidence>